<dbReference type="InterPro" id="IPR036514">
    <property type="entry name" value="SGNH_hydro_sf"/>
</dbReference>
<dbReference type="STRING" id="930131.SAMN05216389_11378"/>
<dbReference type="Gene3D" id="3.40.50.1110">
    <property type="entry name" value="SGNH hydrolase"/>
    <property type="match status" value="1"/>
</dbReference>
<feature type="coiled-coil region" evidence="1">
    <location>
        <begin position="44"/>
        <end position="71"/>
    </location>
</feature>
<dbReference type="OrthoDB" id="252349at2"/>
<sequence length="300" mass="34728">MKRKLIIFTILLVLICSGIFLYILNDKPRSTLTINKPDRPTENREDEETIAEEAEEQIEELNEESTEESNNNLGEFISEAVESTIDFFKHEETNIVAIGDSLTQGVGDDTNQGGYVGIIEEKLLQANERVHFDNFGKRGNRTDQLLTRLEEPEITESIQQSDLVLITIGANDIMQVVKENFTNLNYEQFSNEIVHYENRLKTILNRIHALNPHTEIYLIGFYNPFSQYFPEIQELDRIVDDWNNVGKELIENEVSGTFIPTKDLFTETELNVFADDHFHPNEDGYKMIADRVLEYLTEER</sequence>
<gene>
    <name evidence="3" type="ORF">SAMN05216389_11378</name>
</gene>
<dbReference type="InterPro" id="IPR013830">
    <property type="entry name" value="SGNH_hydro"/>
</dbReference>
<dbReference type="RefSeq" id="WP_090870925.1">
    <property type="nucleotide sequence ID" value="NZ_FOHE01000013.1"/>
</dbReference>
<proteinExistence type="predicted"/>
<name>A0A1I0F1X3_9BACI</name>
<dbReference type="AlphaFoldDB" id="A0A1I0F1X3"/>
<evidence type="ECO:0000256" key="1">
    <source>
        <dbReference type="SAM" id="Coils"/>
    </source>
</evidence>
<keyword evidence="1" id="KW-0175">Coiled coil</keyword>
<dbReference type="Pfam" id="PF13472">
    <property type="entry name" value="Lipase_GDSL_2"/>
    <property type="match status" value="1"/>
</dbReference>
<dbReference type="Proteomes" id="UP000198618">
    <property type="component" value="Unassembled WGS sequence"/>
</dbReference>
<dbReference type="GO" id="GO:0004622">
    <property type="term" value="F:phosphatidylcholine lysophospholipase activity"/>
    <property type="evidence" value="ECO:0007669"/>
    <property type="project" value="TreeGrafter"/>
</dbReference>
<dbReference type="EMBL" id="FOHE01000013">
    <property type="protein sequence ID" value="SET51876.1"/>
    <property type="molecule type" value="Genomic_DNA"/>
</dbReference>
<evidence type="ECO:0000259" key="2">
    <source>
        <dbReference type="Pfam" id="PF13472"/>
    </source>
</evidence>
<dbReference type="InterPro" id="IPR051532">
    <property type="entry name" value="Ester_Hydrolysis_Enzymes"/>
</dbReference>
<accession>A0A1I0F1X3</accession>
<organism evidence="3 4">
    <name type="scientific">Oceanobacillus limi</name>
    <dbReference type="NCBI Taxonomy" id="930131"/>
    <lineage>
        <taxon>Bacteria</taxon>
        <taxon>Bacillati</taxon>
        <taxon>Bacillota</taxon>
        <taxon>Bacilli</taxon>
        <taxon>Bacillales</taxon>
        <taxon>Bacillaceae</taxon>
        <taxon>Oceanobacillus</taxon>
    </lineage>
</organism>
<dbReference type="PANTHER" id="PTHR30383">
    <property type="entry name" value="THIOESTERASE 1/PROTEASE 1/LYSOPHOSPHOLIPASE L1"/>
    <property type="match status" value="1"/>
</dbReference>
<dbReference type="CDD" id="cd04506">
    <property type="entry name" value="SGNH_hydrolase_YpmR_like"/>
    <property type="match status" value="1"/>
</dbReference>
<evidence type="ECO:0000313" key="4">
    <source>
        <dbReference type="Proteomes" id="UP000198618"/>
    </source>
</evidence>
<feature type="domain" description="SGNH hydrolase-type esterase" evidence="2">
    <location>
        <begin position="97"/>
        <end position="286"/>
    </location>
</feature>
<reference evidence="3 4" key="1">
    <citation type="submission" date="2016-10" db="EMBL/GenBank/DDBJ databases">
        <authorList>
            <person name="de Groot N.N."/>
        </authorList>
    </citation>
    <scope>NUCLEOTIDE SEQUENCE [LARGE SCALE GENOMIC DNA]</scope>
    <source>
        <strain evidence="3 4">IBRC-M 10780</strain>
    </source>
</reference>
<dbReference type="PANTHER" id="PTHR30383:SF27">
    <property type="entry name" value="SPORE GERMINATION LIPASE LIPC"/>
    <property type="match status" value="1"/>
</dbReference>
<keyword evidence="4" id="KW-1185">Reference proteome</keyword>
<evidence type="ECO:0000313" key="3">
    <source>
        <dbReference type="EMBL" id="SET51876.1"/>
    </source>
</evidence>
<protein>
    <submittedName>
        <fullName evidence="3">Lysophospholipase L1</fullName>
    </submittedName>
</protein>
<dbReference type="SUPFAM" id="SSF52266">
    <property type="entry name" value="SGNH hydrolase"/>
    <property type="match status" value="1"/>
</dbReference>